<gene>
    <name evidence="2" type="ordered locus">Dfer_1447</name>
</gene>
<dbReference type="RefSeq" id="WP_015810947.1">
    <property type="nucleotide sequence ID" value="NC_013037.1"/>
</dbReference>
<dbReference type="Pfam" id="PF07883">
    <property type="entry name" value="Cupin_2"/>
    <property type="match status" value="1"/>
</dbReference>
<sequence>METLTVPELAQTKSLQRVISNQEYTVTFLTTAAESRNRLTEMEVVLLPGGGNELHTHLNFAETFIPVKGTLEVQLGSKKLLLEPGERYTVPVGVPHNFTNPGNKPVHFRVVIEPGHEGFEYSLRMLYGLANAGRADIRNWDDLMSVAVILGISEMRLCGKKAILNPFIPLLYRVARRKGIEEEMIRKYCV</sequence>
<dbReference type="EMBL" id="CP001619">
    <property type="protein sequence ID" value="ACT92693.1"/>
    <property type="molecule type" value="Genomic_DNA"/>
</dbReference>
<dbReference type="HOGENOM" id="CLU_108780_0_0_10"/>
<dbReference type="InterPro" id="IPR014710">
    <property type="entry name" value="RmlC-like_jellyroll"/>
</dbReference>
<dbReference type="Proteomes" id="UP000002011">
    <property type="component" value="Chromosome"/>
</dbReference>
<dbReference type="eggNOG" id="COG0662">
    <property type="taxonomic scope" value="Bacteria"/>
</dbReference>
<dbReference type="PANTHER" id="PTHR36440">
    <property type="entry name" value="PUTATIVE (AFU_ORTHOLOGUE AFUA_8G07350)-RELATED"/>
    <property type="match status" value="1"/>
</dbReference>
<dbReference type="KEGG" id="dfe:Dfer_1447"/>
<dbReference type="STRING" id="471854.Dfer_1447"/>
<dbReference type="Gene3D" id="2.60.120.10">
    <property type="entry name" value="Jelly Rolls"/>
    <property type="match status" value="1"/>
</dbReference>
<organism evidence="2 3">
    <name type="scientific">Dyadobacter fermentans (strain ATCC 700827 / DSM 18053 / CIP 107007 / KCTC 52180 / NS114)</name>
    <dbReference type="NCBI Taxonomy" id="471854"/>
    <lineage>
        <taxon>Bacteria</taxon>
        <taxon>Pseudomonadati</taxon>
        <taxon>Bacteroidota</taxon>
        <taxon>Cytophagia</taxon>
        <taxon>Cytophagales</taxon>
        <taxon>Spirosomataceae</taxon>
        <taxon>Dyadobacter</taxon>
    </lineage>
</organism>
<accession>C6VRJ0</accession>
<evidence type="ECO:0000313" key="2">
    <source>
        <dbReference type="EMBL" id="ACT92693.1"/>
    </source>
</evidence>
<dbReference type="InterPro" id="IPR011051">
    <property type="entry name" value="RmlC_Cupin_sf"/>
</dbReference>
<dbReference type="PANTHER" id="PTHR36440:SF1">
    <property type="entry name" value="PUTATIVE (AFU_ORTHOLOGUE AFUA_8G07350)-RELATED"/>
    <property type="match status" value="1"/>
</dbReference>
<dbReference type="InterPro" id="IPR013096">
    <property type="entry name" value="Cupin_2"/>
</dbReference>
<dbReference type="OrthoDB" id="72027at2"/>
<keyword evidence="3" id="KW-1185">Reference proteome</keyword>
<reference evidence="2 3" key="1">
    <citation type="journal article" date="2009" name="Stand. Genomic Sci.">
        <title>Complete genome sequence of Dyadobacter fermentans type strain (NS114).</title>
        <authorList>
            <person name="Lang E."/>
            <person name="Lapidus A."/>
            <person name="Chertkov O."/>
            <person name="Brettin T."/>
            <person name="Detter J.C."/>
            <person name="Han C."/>
            <person name="Copeland A."/>
            <person name="Glavina Del Rio T."/>
            <person name="Nolan M."/>
            <person name="Chen F."/>
            <person name="Lucas S."/>
            <person name="Tice H."/>
            <person name="Cheng J.F."/>
            <person name="Land M."/>
            <person name="Hauser L."/>
            <person name="Chang Y.J."/>
            <person name="Jeffries C.D."/>
            <person name="Kopitz M."/>
            <person name="Bruce D."/>
            <person name="Goodwin L."/>
            <person name="Pitluck S."/>
            <person name="Ovchinnikova G."/>
            <person name="Pati A."/>
            <person name="Ivanova N."/>
            <person name="Mavrommatis K."/>
            <person name="Chen A."/>
            <person name="Palaniappan K."/>
            <person name="Chain P."/>
            <person name="Bristow J."/>
            <person name="Eisen J.A."/>
            <person name="Markowitz V."/>
            <person name="Hugenholtz P."/>
            <person name="Goker M."/>
            <person name="Rohde M."/>
            <person name="Kyrpides N.C."/>
            <person name="Klenk H.P."/>
        </authorList>
    </citation>
    <scope>NUCLEOTIDE SEQUENCE [LARGE SCALE GENOMIC DNA]</scope>
    <source>
        <strain evidence="3">ATCC 700827 / DSM 18053 / CIP 107007 / KCTC 52180 / NS114</strain>
    </source>
</reference>
<proteinExistence type="predicted"/>
<dbReference type="AlphaFoldDB" id="C6VRJ0"/>
<protein>
    <submittedName>
        <fullName evidence="2">Cupin 2 conserved barrel domain protein</fullName>
    </submittedName>
</protein>
<evidence type="ECO:0000313" key="3">
    <source>
        <dbReference type="Proteomes" id="UP000002011"/>
    </source>
</evidence>
<dbReference type="SUPFAM" id="SSF51182">
    <property type="entry name" value="RmlC-like cupins"/>
    <property type="match status" value="1"/>
</dbReference>
<evidence type="ECO:0000259" key="1">
    <source>
        <dbReference type="Pfam" id="PF07883"/>
    </source>
</evidence>
<name>C6VRJ0_DYAFD</name>
<dbReference type="InterPro" id="IPR053146">
    <property type="entry name" value="QDO-like"/>
</dbReference>
<feature type="domain" description="Cupin type-2" evidence="1">
    <location>
        <begin position="43"/>
        <end position="111"/>
    </location>
</feature>